<keyword evidence="2" id="KW-0560">Oxidoreductase</keyword>
<dbReference type="EMBL" id="JACEIP010000009">
    <property type="protein sequence ID" value="MBA4542823.1"/>
    <property type="molecule type" value="Genomic_DNA"/>
</dbReference>
<dbReference type="GO" id="GO:0016491">
    <property type="term" value="F:oxidoreductase activity"/>
    <property type="evidence" value="ECO:0007669"/>
    <property type="project" value="UniProtKB-KW"/>
</dbReference>
<evidence type="ECO:0000256" key="2">
    <source>
        <dbReference type="ARBA" id="ARBA00023002"/>
    </source>
</evidence>
<name>A0A7W1X9X0_9BACL</name>
<feature type="domain" description="Nitroreductase" evidence="3">
    <location>
        <begin position="19"/>
        <end position="194"/>
    </location>
</feature>
<gene>
    <name evidence="4" type="ORF">H1164_07900</name>
</gene>
<dbReference type="PANTHER" id="PTHR43673:SF3">
    <property type="entry name" value="NAD(P)H NITROREDUCTASE YODC-RELATED"/>
    <property type="match status" value="1"/>
</dbReference>
<dbReference type="Proteomes" id="UP000530514">
    <property type="component" value="Unassembled WGS sequence"/>
</dbReference>
<dbReference type="InterPro" id="IPR029479">
    <property type="entry name" value="Nitroreductase"/>
</dbReference>
<comment type="caution">
    <text evidence="4">The sequence shown here is derived from an EMBL/GenBank/DDBJ whole genome shotgun (WGS) entry which is preliminary data.</text>
</comment>
<accession>A0A7W1X9X0</accession>
<dbReference type="Pfam" id="PF00881">
    <property type="entry name" value="Nitroreductase"/>
    <property type="match status" value="1"/>
</dbReference>
<evidence type="ECO:0000313" key="5">
    <source>
        <dbReference type="Proteomes" id="UP000530514"/>
    </source>
</evidence>
<sequence length="216" mass="23973">MKQGVIKVEAKVYDAIEVIKARGSVRKFTPGVEIPAEELDEILTLAAKAPSAWNLQHWRYLVITKPEVKERILPIAFNQDQVVNSSATVVILGDLEANRSVHDVYGTAYKQGQLPKEVYETMVRQVNAAYENNPQVARDSAILNASLSAMQLMLAAKAKGYDTCPMGGFDREALIKELNIPSRYLPVMLISIGKAAEPARPTTRFSLDQLVIRESF</sequence>
<comment type="similarity">
    <text evidence="1">Belongs to the nitroreductase family.</text>
</comment>
<protein>
    <submittedName>
        <fullName evidence="4">Nitroreductase family protein</fullName>
    </submittedName>
</protein>
<keyword evidence="5" id="KW-1185">Reference proteome</keyword>
<dbReference type="InterPro" id="IPR000415">
    <property type="entry name" value="Nitroreductase-like"/>
</dbReference>
<dbReference type="CDD" id="cd02137">
    <property type="entry name" value="MhqN-like"/>
    <property type="match status" value="1"/>
</dbReference>
<dbReference type="Gene3D" id="3.40.109.10">
    <property type="entry name" value="NADH Oxidase"/>
    <property type="match status" value="1"/>
</dbReference>
<dbReference type="OrthoDB" id="9782629at2"/>
<evidence type="ECO:0000313" key="4">
    <source>
        <dbReference type="EMBL" id="MBA4542823.1"/>
    </source>
</evidence>
<dbReference type="AlphaFoldDB" id="A0A7W1X9X0"/>
<dbReference type="PANTHER" id="PTHR43673">
    <property type="entry name" value="NAD(P)H NITROREDUCTASE YDGI-RELATED"/>
    <property type="match status" value="1"/>
</dbReference>
<evidence type="ECO:0000256" key="1">
    <source>
        <dbReference type="ARBA" id="ARBA00007118"/>
    </source>
</evidence>
<organism evidence="4 5">
    <name type="scientific">Thermoactinomyces daqus</name>
    <dbReference type="NCBI Taxonomy" id="1329516"/>
    <lineage>
        <taxon>Bacteria</taxon>
        <taxon>Bacillati</taxon>
        <taxon>Bacillota</taxon>
        <taxon>Bacilli</taxon>
        <taxon>Bacillales</taxon>
        <taxon>Thermoactinomycetaceae</taxon>
        <taxon>Thermoactinomyces</taxon>
    </lineage>
</organism>
<proteinExistence type="inferred from homology"/>
<reference evidence="4 5" key="1">
    <citation type="submission" date="2020-07" db="EMBL/GenBank/DDBJ databases">
        <authorList>
            <person name="Feng H."/>
        </authorList>
    </citation>
    <scope>NUCLEOTIDE SEQUENCE [LARGE SCALE GENOMIC DNA]</scope>
    <source>
        <strain evidence="5">s-11</strain>
    </source>
</reference>
<evidence type="ECO:0000259" key="3">
    <source>
        <dbReference type="Pfam" id="PF00881"/>
    </source>
</evidence>
<dbReference type="SUPFAM" id="SSF55469">
    <property type="entry name" value="FMN-dependent nitroreductase-like"/>
    <property type="match status" value="1"/>
</dbReference>
<dbReference type="RefSeq" id="WP_052154021.1">
    <property type="nucleotide sequence ID" value="NZ_JACEIP010000009.1"/>
</dbReference>